<feature type="domain" description="Glycosyl transferase family 1" evidence="1">
    <location>
        <begin position="193"/>
        <end position="342"/>
    </location>
</feature>
<dbReference type="STRING" id="89065.SAMN05216605_10650"/>
<dbReference type="InterPro" id="IPR001296">
    <property type="entry name" value="Glyco_trans_1"/>
</dbReference>
<dbReference type="SUPFAM" id="SSF53756">
    <property type="entry name" value="UDP-Glycosyltransferase/glycogen phosphorylase"/>
    <property type="match status" value="1"/>
</dbReference>
<keyword evidence="3" id="KW-0808">Transferase</keyword>
<evidence type="ECO:0000259" key="1">
    <source>
        <dbReference type="Pfam" id="PF00534"/>
    </source>
</evidence>
<dbReference type="PANTHER" id="PTHR12526">
    <property type="entry name" value="GLYCOSYLTRANSFERASE"/>
    <property type="match status" value="1"/>
</dbReference>
<dbReference type="Gene3D" id="3.40.50.2000">
    <property type="entry name" value="Glycogen Phosphorylase B"/>
    <property type="match status" value="2"/>
</dbReference>
<name>A0A1G8BS01_9PSED</name>
<dbReference type="Pfam" id="PF13439">
    <property type="entry name" value="Glyco_transf_4"/>
    <property type="match status" value="1"/>
</dbReference>
<dbReference type="AlphaFoldDB" id="A0A1G8BS01"/>
<dbReference type="GO" id="GO:0016757">
    <property type="term" value="F:glycosyltransferase activity"/>
    <property type="evidence" value="ECO:0007669"/>
    <property type="project" value="UniProtKB-KW"/>
</dbReference>
<dbReference type="OrthoDB" id="9802525at2"/>
<dbReference type="InterPro" id="IPR028098">
    <property type="entry name" value="Glyco_trans_4-like_N"/>
</dbReference>
<protein>
    <submittedName>
        <fullName evidence="3">Rhamnosyl/mannosyltransferase</fullName>
    </submittedName>
</protein>
<evidence type="ECO:0000313" key="4">
    <source>
        <dbReference type="Proteomes" id="UP000182894"/>
    </source>
</evidence>
<reference evidence="4" key="1">
    <citation type="submission" date="2016-10" db="EMBL/GenBank/DDBJ databases">
        <authorList>
            <person name="Varghese N."/>
            <person name="Submissions S."/>
        </authorList>
    </citation>
    <scope>NUCLEOTIDE SEQUENCE [LARGE SCALE GENOMIC DNA]</scope>
    <source>
        <strain evidence="4">ATCC 700689</strain>
    </source>
</reference>
<dbReference type="GO" id="GO:1901135">
    <property type="term" value="P:carbohydrate derivative metabolic process"/>
    <property type="evidence" value="ECO:0007669"/>
    <property type="project" value="UniProtKB-ARBA"/>
</dbReference>
<dbReference type="PANTHER" id="PTHR12526:SF627">
    <property type="entry name" value="D-RHAMNOSYLTRANSFERASE WBPZ"/>
    <property type="match status" value="1"/>
</dbReference>
<keyword evidence="4" id="KW-1185">Reference proteome</keyword>
<evidence type="ECO:0000259" key="2">
    <source>
        <dbReference type="Pfam" id="PF13439"/>
    </source>
</evidence>
<keyword evidence="3" id="KW-0328">Glycosyltransferase</keyword>
<dbReference type="CDD" id="cd03795">
    <property type="entry name" value="GT4_WfcD-like"/>
    <property type="match status" value="1"/>
</dbReference>
<accession>A0A1G8BS01</accession>
<proteinExistence type="predicted"/>
<sequence length="367" mass="41906">MKVLHFFKTYFPDSFGGIEQVIYQIARGAAQFGVETDVLAISKSFEGMRELDRHRAFYSKVDFESLSTPISFSAVADFRERAREVDIVHYHYPWPFMDIAHFWVRHNKPSVVTYHSDIVRQKTAQFFYRPLQRQFLSSVNRIVVTSPNYLASSNTLAEYADKTTIIPIGLDADSYPTPTEDILSKWRAIFPGRFFLFVGVLRYYKGLHTLLAAAAGAEFPIVILGAGPEEQKLKRQASELRLNNVYFLGRLPDVDKVALLLLCYATVFPSHLRSEAFGISLLESAMYRKAMICCEINTGTTYINLANQTGLVVPPESPLALRSALIKLWENPNLVDRMGLRALERFESHFTAQRMVQDYSEVYRSLI</sequence>
<feature type="domain" description="Glycosyltransferase subfamily 4-like N-terminal" evidence="2">
    <location>
        <begin position="15"/>
        <end position="173"/>
    </location>
</feature>
<dbReference type="EMBL" id="FNCO01000006">
    <property type="protein sequence ID" value="SDH35899.1"/>
    <property type="molecule type" value="Genomic_DNA"/>
</dbReference>
<organism evidence="3 4">
    <name type="scientific">Pseudomonas abietaniphila</name>
    <dbReference type="NCBI Taxonomy" id="89065"/>
    <lineage>
        <taxon>Bacteria</taxon>
        <taxon>Pseudomonadati</taxon>
        <taxon>Pseudomonadota</taxon>
        <taxon>Gammaproteobacteria</taxon>
        <taxon>Pseudomonadales</taxon>
        <taxon>Pseudomonadaceae</taxon>
        <taxon>Pseudomonas</taxon>
    </lineage>
</organism>
<evidence type="ECO:0000313" key="3">
    <source>
        <dbReference type="EMBL" id="SDH35899.1"/>
    </source>
</evidence>
<gene>
    <name evidence="3" type="ORF">SAMN05216605_10650</name>
</gene>
<dbReference type="Proteomes" id="UP000182894">
    <property type="component" value="Unassembled WGS sequence"/>
</dbReference>
<dbReference type="Pfam" id="PF00534">
    <property type="entry name" value="Glycos_transf_1"/>
    <property type="match status" value="1"/>
</dbReference>